<dbReference type="HOGENOM" id="CLU_2554803_0_0_10"/>
<feature type="transmembrane region" description="Helical" evidence="1">
    <location>
        <begin position="55"/>
        <end position="75"/>
    </location>
</feature>
<dbReference type="RefSeq" id="WP_008584165.1">
    <property type="nucleotide sequence ID" value="NZ_CP007035.1"/>
</dbReference>
<keyword evidence="3" id="KW-1185">Reference proteome</keyword>
<proteinExistence type="predicted"/>
<dbReference type="STRING" id="929713.NIASO_09915"/>
<dbReference type="EMBL" id="CP007035">
    <property type="protein sequence ID" value="AHF17561.1"/>
    <property type="molecule type" value="Genomic_DNA"/>
</dbReference>
<keyword evidence="1" id="KW-1133">Transmembrane helix</keyword>
<dbReference type="KEGG" id="nso:NIASO_09915"/>
<accession>W0F861</accession>
<keyword evidence="1" id="KW-0472">Membrane</keyword>
<gene>
    <name evidence="2" type="ORF">NIASO_09915</name>
</gene>
<reference evidence="2 3" key="1">
    <citation type="submission" date="2013-12" db="EMBL/GenBank/DDBJ databases">
        <authorList>
            <consortium name="DOE Joint Genome Institute"/>
            <person name="Eisen J."/>
            <person name="Huntemann M."/>
            <person name="Han J."/>
            <person name="Chen A."/>
            <person name="Kyrpides N."/>
            <person name="Mavromatis K."/>
            <person name="Markowitz V."/>
            <person name="Palaniappan K."/>
            <person name="Ivanova N."/>
            <person name="Schaumberg A."/>
            <person name="Pati A."/>
            <person name="Liolios K."/>
            <person name="Nordberg H.P."/>
            <person name="Cantor M.N."/>
            <person name="Hua S.X."/>
            <person name="Woyke T."/>
        </authorList>
    </citation>
    <scope>NUCLEOTIDE SEQUENCE [LARGE SCALE GENOMIC DNA]</scope>
    <source>
        <strain evidence="3">DSM 19437</strain>
    </source>
</reference>
<feature type="transmembrane region" description="Helical" evidence="1">
    <location>
        <begin position="9"/>
        <end position="26"/>
    </location>
</feature>
<evidence type="ECO:0000313" key="2">
    <source>
        <dbReference type="EMBL" id="AHF17561.1"/>
    </source>
</evidence>
<protein>
    <submittedName>
        <fullName evidence="2">Uncharacterized protein</fullName>
    </submittedName>
</protein>
<evidence type="ECO:0000256" key="1">
    <source>
        <dbReference type="SAM" id="Phobius"/>
    </source>
</evidence>
<sequence>MQTNAKGKAKILLVAGVVALLTSYYLKYKNERTATHNENTEIAAGNQNGVSESEIRSFLIGMGTVLVIGGIYLIAKSSRNSS</sequence>
<dbReference type="AlphaFoldDB" id="W0F861"/>
<keyword evidence="1" id="KW-0812">Transmembrane</keyword>
<organism evidence="2 3">
    <name type="scientific">Niabella soli DSM 19437</name>
    <dbReference type="NCBI Taxonomy" id="929713"/>
    <lineage>
        <taxon>Bacteria</taxon>
        <taxon>Pseudomonadati</taxon>
        <taxon>Bacteroidota</taxon>
        <taxon>Chitinophagia</taxon>
        <taxon>Chitinophagales</taxon>
        <taxon>Chitinophagaceae</taxon>
        <taxon>Niabella</taxon>
    </lineage>
</organism>
<name>W0F861_9BACT</name>
<dbReference type="Proteomes" id="UP000003586">
    <property type="component" value="Chromosome"/>
</dbReference>
<evidence type="ECO:0000313" key="3">
    <source>
        <dbReference type="Proteomes" id="UP000003586"/>
    </source>
</evidence>